<proteinExistence type="inferred from homology"/>
<protein>
    <submittedName>
        <fullName evidence="4">Alpha/Beta hydrolase protein</fullName>
    </submittedName>
</protein>
<dbReference type="AlphaFoldDB" id="A0AAN6PE80"/>
<evidence type="ECO:0000256" key="1">
    <source>
        <dbReference type="ARBA" id="ARBA00010088"/>
    </source>
</evidence>
<dbReference type="Pfam" id="PF00561">
    <property type="entry name" value="Abhydrolase_1"/>
    <property type="match status" value="1"/>
</dbReference>
<accession>A0AAN6PE80</accession>
<dbReference type="InterPro" id="IPR000073">
    <property type="entry name" value="AB_hydrolase_1"/>
</dbReference>
<feature type="domain" description="AB hydrolase-1" evidence="3">
    <location>
        <begin position="118"/>
        <end position="218"/>
    </location>
</feature>
<dbReference type="InterPro" id="IPR029058">
    <property type="entry name" value="AB_hydrolase_fold"/>
</dbReference>
<dbReference type="Proteomes" id="UP001303115">
    <property type="component" value="Unassembled WGS sequence"/>
</dbReference>
<comment type="caution">
    <text evidence="4">The sequence shown here is derived from an EMBL/GenBank/DDBJ whole genome shotgun (WGS) entry which is preliminary data.</text>
</comment>
<dbReference type="Gene3D" id="3.40.50.1820">
    <property type="entry name" value="alpha/beta hydrolase"/>
    <property type="match status" value="1"/>
</dbReference>
<name>A0AAN6PE80_9PEZI</name>
<dbReference type="InterPro" id="IPR002410">
    <property type="entry name" value="Peptidase_S33"/>
</dbReference>
<dbReference type="PANTHER" id="PTHR43248:SF2">
    <property type="entry name" value="PROLYL AMINOPEPTIDASE"/>
    <property type="match status" value="1"/>
</dbReference>
<dbReference type="PRINTS" id="PR00793">
    <property type="entry name" value="PROAMNOPTASE"/>
</dbReference>
<dbReference type="SUPFAM" id="SSF53474">
    <property type="entry name" value="alpha/beta-Hydrolases"/>
    <property type="match status" value="1"/>
</dbReference>
<reference evidence="5" key="1">
    <citation type="journal article" date="2023" name="Mol. Phylogenet. Evol.">
        <title>Genome-scale phylogeny and comparative genomics of the fungal order Sordariales.</title>
        <authorList>
            <person name="Hensen N."/>
            <person name="Bonometti L."/>
            <person name="Westerberg I."/>
            <person name="Brannstrom I.O."/>
            <person name="Guillou S."/>
            <person name="Cros-Aarteil S."/>
            <person name="Calhoun S."/>
            <person name="Haridas S."/>
            <person name="Kuo A."/>
            <person name="Mondo S."/>
            <person name="Pangilinan J."/>
            <person name="Riley R."/>
            <person name="LaButti K."/>
            <person name="Andreopoulos B."/>
            <person name="Lipzen A."/>
            <person name="Chen C."/>
            <person name="Yan M."/>
            <person name="Daum C."/>
            <person name="Ng V."/>
            <person name="Clum A."/>
            <person name="Steindorff A."/>
            <person name="Ohm R.A."/>
            <person name="Martin F."/>
            <person name="Silar P."/>
            <person name="Natvig D.O."/>
            <person name="Lalanne C."/>
            <person name="Gautier V."/>
            <person name="Ament-Velasquez S.L."/>
            <person name="Kruys A."/>
            <person name="Hutchinson M.I."/>
            <person name="Powell A.J."/>
            <person name="Barry K."/>
            <person name="Miller A.N."/>
            <person name="Grigoriev I.V."/>
            <person name="Debuchy R."/>
            <person name="Gladieux P."/>
            <person name="Hiltunen Thoren M."/>
            <person name="Johannesson H."/>
        </authorList>
    </citation>
    <scope>NUCLEOTIDE SEQUENCE [LARGE SCALE GENOMIC DNA]</scope>
    <source>
        <strain evidence="5">CBS 284.82</strain>
    </source>
</reference>
<evidence type="ECO:0000256" key="2">
    <source>
        <dbReference type="ARBA" id="ARBA00022801"/>
    </source>
</evidence>
<keyword evidence="5" id="KW-1185">Reference proteome</keyword>
<evidence type="ECO:0000259" key="3">
    <source>
        <dbReference type="Pfam" id="PF00561"/>
    </source>
</evidence>
<evidence type="ECO:0000313" key="5">
    <source>
        <dbReference type="Proteomes" id="UP001303115"/>
    </source>
</evidence>
<dbReference type="GO" id="GO:0006508">
    <property type="term" value="P:proteolysis"/>
    <property type="evidence" value="ECO:0007669"/>
    <property type="project" value="InterPro"/>
</dbReference>
<organism evidence="4 5">
    <name type="scientific">Parachaetomium inaequale</name>
    <dbReference type="NCBI Taxonomy" id="2588326"/>
    <lineage>
        <taxon>Eukaryota</taxon>
        <taxon>Fungi</taxon>
        <taxon>Dikarya</taxon>
        <taxon>Ascomycota</taxon>
        <taxon>Pezizomycotina</taxon>
        <taxon>Sordariomycetes</taxon>
        <taxon>Sordariomycetidae</taxon>
        <taxon>Sordariales</taxon>
        <taxon>Chaetomiaceae</taxon>
        <taxon>Parachaetomium</taxon>
    </lineage>
</organism>
<sequence length="494" mass="54675">MSINWAAIKPARIDGPLEPSGRDGFYAIHFRFRVPLVHSDPTHGEMIELHADLICGPGPPTKSTGNPTLFGILASLLPPYSTRPMTVYLCGGPGDGNPAFANPKLNWSILNMNTPILYVDYRGTGRSSPLKAASLAAMSPEKAAGLLTLFRQDSIAADLEAIRLCFNSVKFALVGQSFGGWIAMTYLSFLPDSLAGVWLAGGMPPMGKTPEEVYTALYKRMIRANEAYYARYPEDKARVMWVVSFLSLYDTGRGVVLPDGQRLTARGFLTLGRHFGRGEEGFKTVHALVAAFVEDAFVGCFSKATIGMFMEAGGTGFKLPRRPLYAALHEAIYCSGPGVASNWAAQRVGRRQAGGHFAWLDEDFRFDFPYPDKVEPLYFSGEMIHEFMLRNAGPELEPFIEPAKILAQYREWPALYNMETLSKNTAWLRALIYPEDLFVDFDLSKTTALRVGNCQQIWAPADWVHGSIKTRTQDAGINTILRTMAGRWSARDTK</sequence>
<keyword evidence="2 4" id="KW-0378">Hydrolase</keyword>
<evidence type="ECO:0000313" key="4">
    <source>
        <dbReference type="EMBL" id="KAK4038413.1"/>
    </source>
</evidence>
<comment type="similarity">
    <text evidence="1">Belongs to the peptidase S33 family.</text>
</comment>
<dbReference type="GO" id="GO:0008233">
    <property type="term" value="F:peptidase activity"/>
    <property type="evidence" value="ECO:0007669"/>
    <property type="project" value="InterPro"/>
</dbReference>
<dbReference type="InterPro" id="IPR051601">
    <property type="entry name" value="Serine_prot/Carboxylest_S33"/>
</dbReference>
<gene>
    <name evidence="4" type="ORF">C8A01DRAFT_47981</name>
</gene>
<dbReference type="EMBL" id="MU854430">
    <property type="protein sequence ID" value="KAK4038413.1"/>
    <property type="molecule type" value="Genomic_DNA"/>
</dbReference>
<dbReference type="PANTHER" id="PTHR43248">
    <property type="entry name" value="2-SUCCINYL-6-HYDROXY-2,4-CYCLOHEXADIENE-1-CARBOXYLATE SYNTHASE"/>
    <property type="match status" value="1"/>
</dbReference>